<dbReference type="SUPFAM" id="SSF50969">
    <property type="entry name" value="YVTN repeat-like/Quinoprotein amine dehydrogenase"/>
    <property type="match status" value="1"/>
</dbReference>
<evidence type="ECO:0008006" key="3">
    <source>
        <dbReference type="Google" id="ProtNLM"/>
    </source>
</evidence>
<dbReference type="EMBL" id="JAKLWS010000029">
    <property type="protein sequence ID" value="MCG2590288.1"/>
    <property type="molecule type" value="Genomic_DNA"/>
</dbReference>
<dbReference type="RefSeq" id="WP_237855660.1">
    <property type="nucleotide sequence ID" value="NZ_JAKLWS010000029.1"/>
</dbReference>
<organism evidence="1 2">
    <name type="scientific">Rhodohalobacter sulfatireducens</name>
    <dbReference type="NCBI Taxonomy" id="2911366"/>
    <lineage>
        <taxon>Bacteria</taxon>
        <taxon>Pseudomonadati</taxon>
        <taxon>Balneolota</taxon>
        <taxon>Balneolia</taxon>
        <taxon>Balneolales</taxon>
        <taxon>Balneolaceae</taxon>
        <taxon>Rhodohalobacter</taxon>
    </lineage>
</organism>
<evidence type="ECO:0000313" key="1">
    <source>
        <dbReference type="EMBL" id="MCG2590288.1"/>
    </source>
</evidence>
<accession>A0ABS9KHF7</accession>
<keyword evidence="2" id="KW-1185">Reference proteome</keyword>
<dbReference type="InterPro" id="IPR011044">
    <property type="entry name" value="Quino_amine_DH_bsu"/>
</dbReference>
<reference evidence="1" key="2">
    <citation type="submission" date="2024-05" db="EMBL/GenBank/DDBJ databases">
        <title>Rhodohalobacter halophilus gen. nov., sp. nov., a moderately halophilic member of the family Balneolaceae.</title>
        <authorList>
            <person name="Xia J."/>
        </authorList>
    </citation>
    <scope>NUCLEOTIDE SEQUENCE</scope>
    <source>
        <strain evidence="1">WB101</strain>
    </source>
</reference>
<comment type="caution">
    <text evidence="1">The sequence shown here is derived from an EMBL/GenBank/DDBJ whole genome shotgun (WGS) entry which is preliminary data.</text>
</comment>
<name>A0ABS9KHF7_9BACT</name>
<protein>
    <recommendedName>
        <fullName evidence="3">SMP-30/Gluconolactonase/LRE-like region domain-containing protein</fullName>
    </recommendedName>
</protein>
<proteinExistence type="predicted"/>
<evidence type="ECO:0000313" key="2">
    <source>
        <dbReference type="Proteomes" id="UP001165366"/>
    </source>
</evidence>
<dbReference type="Proteomes" id="UP001165366">
    <property type="component" value="Unassembled WGS sequence"/>
</dbReference>
<sequence length="243" mass="25760">MEEQEETTDQTNGLFLSLGNDANGLYLLDPSAGKAVRVGAGETPVGNSGGLAAKGANEPLYGASEYALYEVQRDGSGATLIGDPSGQAYTEGLTYNPEEKIFYASSNGFLRIRSPESGETIETILSPPNQPDIEGLAYDPESQMLYGLARGSEQQTEFRRGLYRLDTKLPKNEWEWSEIGDTDGLWADAGLAFVPELGVLFAVGRIGDPDAVFSINPETGSATKIGNTGLGTANGGLAWVPVD</sequence>
<gene>
    <name evidence="1" type="ORF">L6773_17055</name>
</gene>
<reference evidence="1" key="1">
    <citation type="submission" date="2022-01" db="EMBL/GenBank/DDBJ databases">
        <authorList>
            <person name="Wang Y."/>
        </authorList>
    </citation>
    <scope>NUCLEOTIDE SEQUENCE</scope>
    <source>
        <strain evidence="1">WB101</strain>
    </source>
</reference>